<dbReference type="STRING" id="1168035.SAMN05444280_102148"/>
<dbReference type="PANTHER" id="PTHR39206">
    <property type="entry name" value="SLL8004 PROTEIN"/>
    <property type="match status" value="1"/>
</dbReference>
<reference evidence="4 5" key="1">
    <citation type="submission" date="2016-11" db="EMBL/GenBank/DDBJ databases">
        <authorList>
            <person name="Jaros S."/>
            <person name="Januszkiewicz K."/>
            <person name="Wedrychowicz H."/>
        </authorList>
    </citation>
    <scope>NUCLEOTIDE SEQUENCE [LARGE SCALE GENOMIC DNA]</scope>
    <source>
        <strain evidence="4 5">DSM 27063</strain>
    </source>
</reference>
<dbReference type="InterPro" id="IPR010488">
    <property type="entry name" value="Zeta_toxin_domain"/>
</dbReference>
<evidence type="ECO:0000256" key="2">
    <source>
        <dbReference type="ARBA" id="ARBA00022840"/>
    </source>
</evidence>
<evidence type="ECO:0000313" key="4">
    <source>
        <dbReference type="EMBL" id="SHI45774.1"/>
    </source>
</evidence>
<protein>
    <submittedName>
        <fullName evidence="4">Predicted ABC-type ATPase</fullName>
    </submittedName>
</protein>
<dbReference type="GO" id="GO:0005524">
    <property type="term" value="F:ATP binding"/>
    <property type="evidence" value="ECO:0007669"/>
    <property type="project" value="UniProtKB-KW"/>
</dbReference>
<feature type="domain" description="Zeta toxin" evidence="3">
    <location>
        <begin position="2"/>
        <end position="139"/>
    </location>
</feature>
<keyword evidence="5" id="KW-1185">Reference proteome</keyword>
<proteinExistence type="predicted"/>
<name>A0A1M6BAI1_9BACT</name>
<dbReference type="Pfam" id="PF06414">
    <property type="entry name" value="Zeta_toxin"/>
    <property type="match status" value="1"/>
</dbReference>
<dbReference type="GO" id="GO:0016301">
    <property type="term" value="F:kinase activity"/>
    <property type="evidence" value="ECO:0007669"/>
    <property type="project" value="InterPro"/>
</dbReference>
<dbReference type="OrthoDB" id="9791543at2"/>
<dbReference type="AlphaFoldDB" id="A0A1M6BAI1"/>
<dbReference type="EMBL" id="FQZE01000002">
    <property type="protein sequence ID" value="SHI45774.1"/>
    <property type="molecule type" value="Genomic_DNA"/>
</dbReference>
<keyword evidence="2" id="KW-0067">ATP-binding</keyword>
<sequence length="195" mass="22234">MPNLYIIAGCNGAGKTTASFTVLPEMLNCNIFINADEIARGLSPLKPELSSIEAGRIMLKKINEHIPQQKDFAFETTLSSRTFRNTILKSKKSGYETTLLFFWLNSVELAYERVENRVFEGGHHVPKHVISRRYYAGIKNLFDIFMPVSDYWMIFDNSQKMSSELIAEGVKTESKIVKNIAKFDRLKSLIDEEGK</sequence>
<dbReference type="RefSeq" id="WP_073164757.1">
    <property type="nucleotide sequence ID" value="NZ_FQZE01000002.1"/>
</dbReference>
<gene>
    <name evidence="4" type="ORF">SAMN05444280_102148</name>
</gene>
<dbReference type="Proteomes" id="UP000184050">
    <property type="component" value="Unassembled WGS sequence"/>
</dbReference>
<evidence type="ECO:0000256" key="1">
    <source>
        <dbReference type="ARBA" id="ARBA00022741"/>
    </source>
</evidence>
<dbReference type="SUPFAM" id="SSF52540">
    <property type="entry name" value="P-loop containing nucleoside triphosphate hydrolases"/>
    <property type="match status" value="1"/>
</dbReference>
<organism evidence="4 5">
    <name type="scientific">Tangfeifania diversioriginum</name>
    <dbReference type="NCBI Taxonomy" id="1168035"/>
    <lineage>
        <taxon>Bacteria</taxon>
        <taxon>Pseudomonadati</taxon>
        <taxon>Bacteroidota</taxon>
        <taxon>Bacteroidia</taxon>
        <taxon>Marinilabiliales</taxon>
        <taxon>Prolixibacteraceae</taxon>
        <taxon>Tangfeifania</taxon>
    </lineage>
</organism>
<evidence type="ECO:0000313" key="5">
    <source>
        <dbReference type="Proteomes" id="UP000184050"/>
    </source>
</evidence>
<dbReference type="Gene3D" id="3.40.50.300">
    <property type="entry name" value="P-loop containing nucleotide triphosphate hydrolases"/>
    <property type="match status" value="1"/>
</dbReference>
<dbReference type="InterPro" id="IPR027417">
    <property type="entry name" value="P-loop_NTPase"/>
</dbReference>
<evidence type="ECO:0000259" key="3">
    <source>
        <dbReference type="Pfam" id="PF06414"/>
    </source>
</evidence>
<dbReference type="PANTHER" id="PTHR39206:SF1">
    <property type="entry name" value="SLL8004 PROTEIN"/>
    <property type="match status" value="1"/>
</dbReference>
<accession>A0A1M6BAI1</accession>
<keyword evidence="1" id="KW-0547">Nucleotide-binding</keyword>